<proteinExistence type="predicted"/>
<feature type="compositionally biased region" description="Polar residues" evidence="4">
    <location>
        <begin position="85"/>
        <end position="99"/>
    </location>
</feature>
<evidence type="ECO:0000256" key="4">
    <source>
        <dbReference type="SAM" id="MobiDB-lite"/>
    </source>
</evidence>
<dbReference type="EMBL" id="CAUOFW020002981">
    <property type="protein sequence ID" value="CAK9157317.1"/>
    <property type="molecule type" value="Genomic_DNA"/>
</dbReference>
<keyword evidence="8" id="KW-1185">Reference proteome</keyword>
<evidence type="ECO:0000256" key="1">
    <source>
        <dbReference type="ARBA" id="ARBA00004239"/>
    </source>
</evidence>
<keyword evidence="5" id="KW-0812">Transmembrane</keyword>
<dbReference type="GO" id="GO:0005576">
    <property type="term" value="C:extracellular region"/>
    <property type="evidence" value="ECO:0007669"/>
    <property type="project" value="UniProtKB-SubCell"/>
</dbReference>
<dbReference type="PANTHER" id="PTHR33599">
    <property type="entry name" value="PROTEIN IDA-LIKE 5"/>
    <property type="match status" value="1"/>
</dbReference>
<comment type="caution">
    <text evidence="6">The sequence shown here is derived from an EMBL/GenBank/DDBJ whole genome shotgun (WGS) entry which is preliminary data.</text>
</comment>
<feature type="transmembrane region" description="Helical" evidence="5">
    <location>
        <begin position="13"/>
        <end position="32"/>
    </location>
</feature>
<dbReference type="AlphaFoldDB" id="A0ABC8RKZ8"/>
<name>A0ABC8RKZ8_9AQUA</name>
<protein>
    <submittedName>
        <fullName evidence="6">Uncharacterized protein</fullName>
    </submittedName>
</protein>
<evidence type="ECO:0000313" key="7">
    <source>
        <dbReference type="EMBL" id="CAK9157317.1"/>
    </source>
</evidence>
<feature type="region of interest" description="Disordered" evidence="4">
    <location>
        <begin position="80"/>
        <end position="99"/>
    </location>
</feature>
<evidence type="ECO:0000256" key="3">
    <source>
        <dbReference type="ARBA" id="ARBA00022729"/>
    </source>
</evidence>
<evidence type="ECO:0000313" key="8">
    <source>
        <dbReference type="Proteomes" id="UP001642360"/>
    </source>
</evidence>
<dbReference type="GO" id="GO:0010227">
    <property type="term" value="P:floral organ abscission"/>
    <property type="evidence" value="ECO:0007669"/>
    <property type="project" value="UniProtKB-ARBA"/>
</dbReference>
<keyword evidence="2" id="KW-0964">Secreted</keyword>
<sequence length="99" mass="11210">MASSSSSLKPLHLPWHFLYVLFLLFLLINSCFAMRTGRMMMGEGISKGSLEHMKHSRLIQESGYRYRSLVFQKLPKGVYVPPSGPSNRHNSVVNSSPQN</sequence>
<evidence type="ECO:0000313" key="6">
    <source>
        <dbReference type="EMBL" id="CAK9144225.1"/>
    </source>
</evidence>
<evidence type="ECO:0000256" key="2">
    <source>
        <dbReference type="ARBA" id="ARBA00022525"/>
    </source>
</evidence>
<accession>A0ABC8RKZ8</accession>
<dbReference type="PANTHER" id="PTHR33599:SF20">
    <property type="entry name" value="PROTEIN IDA"/>
    <property type="match status" value="1"/>
</dbReference>
<keyword evidence="5" id="KW-1133">Transmembrane helix</keyword>
<organism evidence="6 8">
    <name type="scientific">Ilex paraguariensis</name>
    <name type="common">yerba mate</name>
    <dbReference type="NCBI Taxonomy" id="185542"/>
    <lineage>
        <taxon>Eukaryota</taxon>
        <taxon>Viridiplantae</taxon>
        <taxon>Streptophyta</taxon>
        <taxon>Embryophyta</taxon>
        <taxon>Tracheophyta</taxon>
        <taxon>Spermatophyta</taxon>
        <taxon>Magnoliopsida</taxon>
        <taxon>eudicotyledons</taxon>
        <taxon>Gunneridae</taxon>
        <taxon>Pentapetalae</taxon>
        <taxon>asterids</taxon>
        <taxon>campanulids</taxon>
        <taxon>Aquifoliales</taxon>
        <taxon>Aquifoliaceae</taxon>
        <taxon>Ilex</taxon>
    </lineage>
</organism>
<dbReference type="Proteomes" id="UP001642360">
    <property type="component" value="Unassembled WGS sequence"/>
</dbReference>
<dbReference type="EMBL" id="CAUOFW020001379">
    <property type="protein sequence ID" value="CAK9144225.1"/>
    <property type="molecule type" value="Genomic_DNA"/>
</dbReference>
<evidence type="ECO:0000256" key="5">
    <source>
        <dbReference type="SAM" id="Phobius"/>
    </source>
</evidence>
<reference evidence="6 8" key="1">
    <citation type="submission" date="2024-02" db="EMBL/GenBank/DDBJ databases">
        <authorList>
            <person name="Vignale AGUSTIN F."/>
            <person name="Sosa J E."/>
            <person name="Modenutti C."/>
        </authorList>
    </citation>
    <scope>NUCLEOTIDE SEQUENCE [LARGE SCALE GENOMIC DNA]</scope>
</reference>
<dbReference type="InterPro" id="IPR039639">
    <property type="entry name" value="IDA-like"/>
</dbReference>
<comment type="subcellular location">
    <subcellularLocation>
        <location evidence="1">Secreted</location>
        <location evidence="1">Extracellular space</location>
    </subcellularLocation>
</comment>
<gene>
    <name evidence="6" type="ORF">ILEXP_LOCUS11970</name>
    <name evidence="7" type="ORF">ILEXP_LOCUS25870</name>
</gene>
<keyword evidence="3" id="KW-0732">Signal</keyword>
<keyword evidence="5" id="KW-0472">Membrane</keyword>